<keyword evidence="2" id="KW-0238">DNA-binding</keyword>
<dbReference type="PANTHER" id="PTHR31744:SF4">
    <property type="entry name" value="NAC TRANSCRIPTION FACTOR"/>
    <property type="match status" value="1"/>
</dbReference>
<dbReference type="Pfam" id="PF02365">
    <property type="entry name" value="NAM"/>
    <property type="match status" value="1"/>
</dbReference>
<feature type="domain" description="NAC" evidence="5">
    <location>
        <begin position="10"/>
        <end position="158"/>
    </location>
</feature>
<evidence type="ECO:0000256" key="4">
    <source>
        <dbReference type="ARBA" id="ARBA00023242"/>
    </source>
</evidence>
<dbReference type="SUPFAM" id="SSF101941">
    <property type="entry name" value="NAC domain"/>
    <property type="match status" value="1"/>
</dbReference>
<keyword evidence="4" id="KW-0539">Nucleus</keyword>
<dbReference type="RefSeq" id="XP_039140828.1">
    <property type="nucleotide sequence ID" value="XM_039284894.1"/>
</dbReference>
<evidence type="ECO:0000256" key="2">
    <source>
        <dbReference type="ARBA" id="ARBA00023125"/>
    </source>
</evidence>
<dbReference type="AlphaFoldDB" id="A0AB40CLI2"/>
<evidence type="ECO:0000256" key="1">
    <source>
        <dbReference type="ARBA" id="ARBA00023015"/>
    </source>
</evidence>
<evidence type="ECO:0000313" key="6">
    <source>
        <dbReference type="Proteomes" id="UP001515500"/>
    </source>
</evidence>
<dbReference type="Proteomes" id="UP001515500">
    <property type="component" value="Chromosome 2"/>
</dbReference>
<dbReference type="InterPro" id="IPR003441">
    <property type="entry name" value="NAC-dom"/>
</dbReference>
<dbReference type="FunFam" id="2.170.150.80:FF:000006">
    <property type="entry name" value="NAC domain-containing protein 100-like"/>
    <property type="match status" value="1"/>
</dbReference>
<proteinExistence type="predicted"/>
<dbReference type="PANTHER" id="PTHR31744">
    <property type="entry name" value="PROTEIN CUP-SHAPED COTYLEDON 2-RELATED"/>
    <property type="match status" value="1"/>
</dbReference>
<reference evidence="7" key="1">
    <citation type="submission" date="2025-08" db="UniProtKB">
        <authorList>
            <consortium name="RefSeq"/>
        </authorList>
    </citation>
    <scope>IDENTIFICATION</scope>
</reference>
<organism evidence="6 7">
    <name type="scientific">Dioscorea cayennensis subsp. rotundata</name>
    <name type="common">White Guinea yam</name>
    <name type="synonym">Dioscorea rotundata</name>
    <dbReference type="NCBI Taxonomy" id="55577"/>
    <lineage>
        <taxon>Eukaryota</taxon>
        <taxon>Viridiplantae</taxon>
        <taxon>Streptophyta</taxon>
        <taxon>Embryophyta</taxon>
        <taxon>Tracheophyta</taxon>
        <taxon>Spermatophyta</taxon>
        <taxon>Magnoliopsida</taxon>
        <taxon>Liliopsida</taxon>
        <taxon>Dioscoreales</taxon>
        <taxon>Dioscoreaceae</taxon>
        <taxon>Dioscorea</taxon>
    </lineage>
</organism>
<keyword evidence="1" id="KW-0805">Transcription regulation</keyword>
<keyword evidence="3" id="KW-0804">Transcription</keyword>
<name>A0AB40CLI2_DIOCR</name>
<dbReference type="PROSITE" id="PS51005">
    <property type="entry name" value="NAC"/>
    <property type="match status" value="1"/>
</dbReference>
<evidence type="ECO:0000313" key="7">
    <source>
        <dbReference type="RefSeq" id="XP_039140828.1"/>
    </source>
</evidence>
<evidence type="ECO:0000259" key="5">
    <source>
        <dbReference type="PROSITE" id="PS51005"/>
    </source>
</evidence>
<dbReference type="InterPro" id="IPR036093">
    <property type="entry name" value="NAC_dom_sf"/>
</dbReference>
<dbReference type="GeneID" id="120278006"/>
<evidence type="ECO:0000256" key="3">
    <source>
        <dbReference type="ARBA" id="ARBA00023163"/>
    </source>
</evidence>
<dbReference type="GO" id="GO:0006355">
    <property type="term" value="P:regulation of DNA-templated transcription"/>
    <property type="evidence" value="ECO:0007669"/>
    <property type="project" value="InterPro"/>
</dbReference>
<dbReference type="Gene3D" id="2.170.150.80">
    <property type="entry name" value="NAC domain"/>
    <property type="match status" value="1"/>
</dbReference>
<accession>A0AB40CLI2</accession>
<keyword evidence="6" id="KW-1185">Reference proteome</keyword>
<sequence length="265" mass="30539">MELRDIESTLPPGFRFYPSDEELVCHYLYKKVADHHQSASEGTMVEVDLHTCEPWELPEMAKLTANEWYFFSFRDRKYSTGSRTNRATKSGYWKATGKDRMIYNTSSNVIVGMRKTLVFYSGRAPNGIKTSWVMHEFRLENPLTLPKEDWVLCRVFKKKKGDESHASTSADEQAMQEYNNNISEKMSTSLIYVPDEQDEDMYNKESSSNSILNLAMFQCCHFLDEVDYSTSIGMRMINSRTDHGDDVDDYGLLLDVGLINNSIGM</sequence>
<protein>
    <submittedName>
        <fullName evidence="7">Protein CUP-SHAPED COTYLEDON 3-like isoform X1</fullName>
    </submittedName>
</protein>
<dbReference type="GO" id="GO:0003677">
    <property type="term" value="F:DNA binding"/>
    <property type="evidence" value="ECO:0007669"/>
    <property type="project" value="UniProtKB-KW"/>
</dbReference>
<gene>
    <name evidence="7" type="primary">LOC120278006</name>
</gene>